<evidence type="ECO:0000259" key="3">
    <source>
        <dbReference type="Pfam" id="PF16653"/>
    </source>
</evidence>
<feature type="domain" description="Saccharopine dehydrogenase-like C-terminal" evidence="3">
    <location>
        <begin position="117"/>
        <end position="349"/>
    </location>
</feature>
<keyword evidence="5" id="KW-1185">Reference proteome</keyword>
<accession>A0A5D0MM68</accession>
<name>A0A5D0MM68_9BACT</name>
<proteinExistence type="predicted"/>
<dbReference type="InterPro" id="IPR005097">
    <property type="entry name" value="Sacchrp_dh_NADP-bd"/>
</dbReference>
<dbReference type="EMBL" id="VSIX01000032">
    <property type="protein sequence ID" value="TYB31679.1"/>
    <property type="molecule type" value="Genomic_DNA"/>
</dbReference>
<dbReference type="Proteomes" id="UP000324143">
    <property type="component" value="Unassembled WGS sequence"/>
</dbReference>
<dbReference type="PANTHER" id="PTHR11133">
    <property type="entry name" value="SACCHAROPINE DEHYDROGENASE"/>
    <property type="match status" value="1"/>
</dbReference>
<dbReference type="SUPFAM" id="SSF51735">
    <property type="entry name" value="NAD(P)-binding Rossmann-fold domains"/>
    <property type="match status" value="1"/>
</dbReference>
<dbReference type="SUPFAM" id="SSF55347">
    <property type="entry name" value="Glyceraldehyde-3-phosphate dehydrogenase-like, C-terminal domain"/>
    <property type="match status" value="1"/>
</dbReference>
<feature type="domain" description="Saccharopine dehydrogenase NADP binding" evidence="2">
    <location>
        <begin position="3"/>
        <end position="113"/>
    </location>
</feature>
<dbReference type="InterPro" id="IPR036291">
    <property type="entry name" value="NAD(P)-bd_dom_sf"/>
</dbReference>
<organism evidence="4 5">
    <name type="scientific">Candidatus Mcinerneyibacterium aminivorans</name>
    <dbReference type="NCBI Taxonomy" id="2703815"/>
    <lineage>
        <taxon>Bacteria</taxon>
        <taxon>Candidatus Macinerneyibacteriota</taxon>
        <taxon>Candidatus Mcinerneyibacteria</taxon>
        <taxon>Candidatus Mcinerneyibacteriales</taxon>
        <taxon>Candidatus Mcinerneyibacteriaceae</taxon>
        <taxon>Candidatus Mcinerneyibacterium</taxon>
    </lineage>
</organism>
<dbReference type="InterPro" id="IPR032095">
    <property type="entry name" value="Sacchrp_dh-like_C"/>
</dbReference>
<dbReference type="AlphaFoldDB" id="A0A5D0MM68"/>
<dbReference type="InterPro" id="IPR051168">
    <property type="entry name" value="AASS"/>
</dbReference>
<gene>
    <name evidence="4" type="ORF">FXF47_03525</name>
</gene>
<evidence type="ECO:0000313" key="5">
    <source>
        <dbReference type="Proteomes" id="UP000324143"/>
    </source>
</evidence>
<evidence type="ECO:0000259" key="2">
    <source>
        <dbReference type="Pfam" id="PF03435"/>
    </source>
</evidence>
<dbReference type="Gene3D" id="3.30.360.10">
    <property type="entry name" value="Dihydrodipicolinate Reductase, domain 2"/>
    <property type="match status" value="1"/>
</dbReference>
<keyword evidence="1" id="KW-0560">Oxidoreductase</keyword>
<protein>
    <submittedName>
        <fullName evidence="4">Saccharopine dehydrogenase family protein</fullName>
    </submittedName>
</protein>
<sequence length="357" mass="41121">MNIILLGAGRIGEVISVYLNNRFDLTIVDSSQNNLKKLENYGKPKKCRINNKNNITELIKNYDLVIGCLPGKLGLKTMKACMENQIDLIDLSFMPEDSLSLDEEAKKNNITIIPDAGFAPGLSNLFAGRLYQKFDEIDEIGIRVGGLPIKKKSPLYYKITWSPHDLISEYIRNARLIKNNEIIEIDPLEIINKVRIKNNDFEEFFSDGLRTLLSTLDISNLWETTLRWEGHLNKIKILRDLNFFNKENLQNTLKIISPLMDYESKDFSIMEVIGYGKINNKKREIKYYLYDEEKNGLSSMSRVTGFTAGIIVETFIKYSDEFENGVIPPEIIGKNKNLHDEIVDKLKQKDIHIEYIL</sequence>
<evidence type="ECO:0000313" key="4">
    <source>
        <dbReference type="EMBL" id="TYB31679.1"/>
    </source>
</evidence>
<evidence type="ECO:0000256" key="1">
    <source>
        <dbReference type="ARBA" id="ARBA00023002"/>
    </source>
</evidence>
<dbReference type="Gene3D" id="3.40.50.720">
    <property type="entry name" value="NAD(P)-binding Rossmann-like Domain"/>
    <property type="match status" value="1"/>
</dbReference>
<dbReference type="Pfam" id="PF03435">
    <property type="entry name" value="Sacchrp_dh_NADP"/>
    <property type="match status" value="1"/>
</dbReference>
<comment type="caution">
    <text evidence="4">The sequence shown here is derived from an EMBL/GenBank/DDBJ whole genome shotgun (WGS) entry which is preliminary data.</text>
</comment>
<dbReference type="PANTHER" id="PTHR11133:SF22">
    <property type="entry name" value="ALPHA-AMINOADIPIC SEMIALDEHYDE SYNTHASE, MITOCHONDRIAL"/>
    <property type="match status" value="1"/>
</dbReference>
<reference evidence="4" key="1">
    <citation type="submission" date="2019-08" db="EMBL/GenBank/DDBJ databases">
        <title>Genomic characterization of a novel candidate phylum (ARYD3) from a high temperature, high salinity tertiary oil reservoir in north central Oklahoma, USA.</title>
        <authorList>
            <person name="Youssef N.H."/>
            <person name="Yadav A."/>
            <person name="Elshahed M.S."/>
        </authorList>
    </citation>
    <scope>NUCLEOTIDE SEQUENCE [LARGE SCALE GENOMIC DNA]</scope>
    <source>
        <strain evidence="4">ARYD3</strain>
    </source>
</reference>
<dbReference type="GO" id="GO:0016491">
    <property type="term" value="F:oxidoreductase activity"/>
    <property type="evidence" value="ECO:0007669"/>
    <property type="project" value="UniProtKB-KW"/>
</dbReference>
<dbReference type="Pfam" id="PF16653">
    <property type="entry name" value="Sacchrp_dh_C"/>
    <property type="match status" value="1"/>
</dbReference>